<dbReference type="PANTHER" id="PTHR36509">
    <property type="entry name" value="BLL3101 PROTEIN"/>
    <property type="match status" value="1"/>
</dbReference>
<dbReference type="EMBL" id="JBBKZV010000070">
    <property type="protein sequence ID" value="MEJ8827433.1"/>
    <property type="molecule type" value="Genomic_DNA"/>
</dbReference>
<accession>A0ABU8WD31</accession>
<evidence type="ECO:0000256" key="1">
    <source>
        <dbReference type="SAM" id="SignalP"/>
    </source>
</evidence>
<dbReference type="Proteomes" id="UP001363010">
    <property type="component" value="Unassembled WGS sequence"/>
</dbReference>
<feature type="chain" id="PRO_5047221222" evidence="1">
    <location>
        <begin position="25"/>
        <end position="351"/>
    </location>
</feature>
<reference evidence="4 5" key="1">
    <citation type="submission" date="2024-03" db="EMBL/GenBank/DDBJ databases">
        <title>Novel species of the genus Variovorax.</title>
        <authorList>
            <person name="Liu Q."/>
            <person name="Xin Y.-H."/>
        </authorList>
    </citation>
    <scope>NUCLEOTIDE SEQUENCE [LARGE SCALE GENOMIC DNA]</scope>
    <source>
        <strain evidence="4 5">KACC 18501</strain>
    </source>
</reference>
<sequence>MKNLVNTFWIGLTVSIATMAPACATQVDTDAEKPAIEVTVKNFARAESDKYFGDTVKLGGFGKFFHYRRPTPVDDQKVVKMNRDTLYSAAIFDLDVGPVTVTLPDAGRRFMSMLVINEGHYAPVDVAYAPGQFTFTRQQCGTRYIMAAIRTLADFEDPSDVKAANAVQDEIAVRQTGTGNFDVPNWDPVSQGKIRDALAVLQSMSGATRERRMGRKEDVDPIFHLMATATGWGLNPPEAAVYNNVYPKANDGKTVHTLTVKDAPVDGFWSISVYNEKNFFEKNALNSYSTNNLTAKPNADGSFTVRFGGCTEASPNCLVTPARWSYQVRQYRPREPIIDGSWKFPEAQPIQ</sequence>
<dbReference type="InterPro" id="IPR010621">
    <property type="entry name" value="DUF1214"/>
</dbReference>
<evidence type="ECO:0000259" key="3">
    <source>
        <dbReference type="Pfam" id="PF06863"/>
    </source>
</evidence>
<dbReference type="Gene3D" id="2.60.40.1610">
    <property type="entry name" value="Domain of unknown function DUF1254"/>
    <property type="match status" value="1"/>
</dbReference>
<gene>
    <name evidence="4" type="ORF">WKW80_36580</name>
</gene>
<feature type="domain" description="DUF1254" evidence="3">
    <location>
        <begin position="62"/>
        <end position="116"/>
    </location>
</feature>
<evidence type="ECO:0000313" key="5">
    <source>
        <dbReference type="Proteomes" id="UP001363010"/>
    </source>
</evidence>
<keyword evidence="5" id="KW-1185">Reference proteome</keyword>
<feature type="signal peptide" evidence="1">
    <location>
        <begin position="1"/>
        <end position="24"/>
    </location>
</feature>
<keyword evidence="1" id="KW-0732">Signal</keyword>
<dbReference type="InterPro" id="IPR037049">
    <property type="entry name" value="DUF1214_C_sf"/>
</dbReference>
<dbReference type="Pfam" id="PF06742">
    <property type="entry name" value="DUF1214"/>
    <property type="match status" value="1"/>
</dbReference>
<dbReference type="Pfam" id="PF06863">
    <property type="entry name" value="DUF1254"/>
    <property type="match status" value="1"/>
</dbReference>
<dbReference type="Gene3D" id="2.60.120.600">
    <property type="entry name" value="Domain of unknown function DUF1214, C-terminal domain"/>
    <property type="match status" value="1"/>
</dbReference>
<dbReference type="InterPro" id="IPR037050">
    <property type="entry name" value="DUF1254_sf"/>
</dbReference>
<dbReference type="PANTHER" id="PTHR36509:SF2">
    <property type="entry name" value="BLL3101 PROTEIN"/>
    <property type="match status" value="1"/>
</dbReference>
<name>A0ABU8WD31_9BURK</name>
<proteinExistence type="predicted"/>
<evidence type="ECO:0000313" key="4">
    <source>
        <dbReference type="EMBL" id="MEJ8827433.1"/>
    </source>
</evidence>
<evidence type="ECO:0000259" key="2">
    <source>
        <dbReference type="Pfam" id="PF06742"/>
    </source>
</evidence>
<dbReference type="SUPFAM" id="SSF160935">
    <property type="entry name" value="VPA0735-like"/>
    <property type="match status" value="1"/>
</dbReference>
<comment type="caution">
    <text evidence="4">The sequence shown here is derived from an EMBL/GenBank/DDBJ whole genome shotgun (WGS) entry which is preliminary data.</text>
</comment>
<dbReference type="InterPro" id="IPR010679">
    <property type="entry name" value="DUF1254"/>
</dbReference>
<dbReference type="RefSeq" id="WP_340368456.1">
    <property type="nucleotide sequence ID" value="NZ_JBBKZV010000070.1"/>
</dbReference>
<protein>
    <submittedName>
        <fullName evidence="4">DUF1254 domain-containing protein</fullName>
    </submittedName>
</protein>
<feature type="domain" description="DUF1214" evidence="2">
    <location>
        <begin position="250"/>
        <end position="334"/>
    </location>
</feature>
<organism evidence="4 5">
    <name type="scientific">Variovorax humicola</name>
    <dbReference type="NCBI Taxonomy" id="1769758"/>
    <lineage>
        <taxon>Bacteria</taxon>
        <taxon>Pseudomonadati</taxon>
        <taxon>Pseudomonadota</taxon>
        <taxon>Betaproteobacteria</taxon>
        <taxon>Burkholderiales</taxon>
        <taxon>Comamonadaceae</taxon>
        <taxon>Variovorax</taxon>
    </lineage>
</organism>